<evidence type="ECO:0000313" key="3">
    <source>
        <dbReference type="Proteomes" id="UP001055439"/>
    </source>
</evidence>
<dbReference type="Proteomes" id="UP001055439">
    <property type="component" value="Chromosome 10"/>
</dbReference>
<dbReference type="AlphaFoldDB" id="A0A9E7JJB7"/>
<evidence type="ECO:0000256" key="1">
    <source>
        <dbReference type="SAM" id="MobiDB-lite"/>
    </source>
</evidence>
<keyword evidence="3" id="KW-1185">Reference proteome</keyword>
<organism evidence="2 3">
    <name type="scientific">Musa troglodytarum</name>
    <name type="common">fe'i banana</name>
    <dbReference type="NCBI Taxonomy" id="320322"/>
    <lineage>
        <taxon>Eukaryota</taxon>
        <taxon>Viridiplantae</taxon>
        <taxon>Streptophyta</taxon>
        <taxon>Embryophyta</taxon>
        <taxon>Tracheophyta</taxon>
        <taxon>Spermatophyta</taxon>
        <taxon>Magnoliopsida</taxon>
        <taxon>Liliopsida</taxon>
        <taxon>Zingiberales</taxon>
        <taxon>Musaceae</taxon>
        <taxon>Musa</taxon>
    </lineage>
</organism>
<reference evidence="2" key="1">
    <citation type="submission" date="2022-05" db="EMBL/GenBank/DDBJ databases">
        <title>The Musa troglodytarum L. genome provides insights into the mechanism of non-climacteric behaviour and enrichment of carotenoids.</title>
        <authorList>
            <person name="Wang J."/>
        </authorList>
    </citation>
    <scope>NUCLEOTIDE SEQUENCE</scope>
    <source>
        <tissue evidence="2">Leaf</tissue>
    </source>
</reference>
<dbReference type="EMBL" id="CP097503">
    <property type="protein sequence ID" value="URD82951.1"/>
    <property type="molecule type" value="Genomic_DNA"/>
</dbReference>
<accession>A0A9E7JJB7</accession>
<evidence type="ECO:0000313" key="2">
    <source>
        <dbReference type="EMBL" id="URD82951.1"/>
    </source>
</evidence>
<proteinExistence type="predicted"/>
<sequence length="229" mass="25058">MARVLLSLVPLDLLQAMFQRRHQRLHALGNGVWVPGNSKSRSITNVDPLIPAAARDSIANGVTCLPQPVKNTIVRRLQVNIQNKSRVRDPNCIDFGSPDNSSMSSTGTTAVATTWAPPSFSDKEFTTETALGPLQPLKLTDWHHCRTKLAKEQQPQKERKERLISRGLDGGAIGRERVGGADVLGEDEPEGLVKRHGHRRQALRHAEDDAEGFVDGYHRGGDGVGELGN</sequence>
<name>A0A9E7JJB7_9LILI</name>
<protein>
    <submittedName>
        <fullName evidence="2">Uncharacterized protein</fullName>
    </submittedName>
</protein>
<gene>
    <name evidence="2" type="ORF">MUK42_18398</name>
</gene>
<feature type="region of interest" description="Disordered" evidence="1">
    <location>
        <begin position="179"/>
        <end position="229"/>
    </location>
</feature>
<feature type="compositionally biased region" description="Basic residues" evidence="1">
    <location>
        <begin position="194"/>
        <end position="203"/>
    </location>
</feature>